<comment type="caution">
    <text evidence="1">The sequence shown here is derived from an EMBL/GenBank/DDBJ whole genome shotgun (WGS) entry which is preliminary data.</text>
</comment>
<evidence type="ECO:0000313" key="2">
    <source>
        <dbReference type="Proteomes" id="UP001190926"/>
    </source>
</evidence>
<name>A0AAD4PEK2_PERFH</name>
<organism evidence="1 2">
    <name type="scientific">Perilla frutescens var. hirtella</name>
    <name type="common">Perilla citriodora</name>
    <name type="synonym">Perilla setoyensis</name>
    <dbReference type="NCBI Taxonomy" id="608512"/>
    <lineage>
        <taxon>Eukaryota</taxon>
        <taxon>Viridiplantae</taxon>
        <taxon>Streptophyta</taxon>
        <taxon>Embryophyta</taxon>
        <taxon>Tracheophyta</taxon>
        <taxon>Spermatophyta</taxon>
        <taxon>Magnoliopsida</taxon>
        <taxon>eudicotyledons</taxon>
        <taxon>Gunneridae</taxon>
        <taxon>Pentapetalae</taxon>
        <taxon>asterids</taxon>
        <taxon>lamiids</taxon>
        <taxon>Lamiales</taxon>
        <taxon>Lamiaceae</taxon>
        <taxon>Nepetoideae</taxon>
        <taxon>Elsholtzieae</taxon>
        <taxon>Perilla</taxon>
    </lineage>
</organism>
<dbReference type="AlphaFoldDB" id="A0AAD4PEK2"/>
<sequence length="52" mass="5764">MDVQDEFVDFVSPNLVLKGFNDATAPVPTLRLAAAAVSDLGRRDFNFSFFLK</sequence>
<protein>
    <submittedName>
        <fullName evidence="1">Uncharacterized protein</fullName>
    </submittedName>
</protein>
<gene>
    <name evidence="1" type="ORF">C2S53_012035</name>
</gene>
<dbReference type="Proteomes" id="UP001190926">
    <property type="component" value="Unassembled WGS sequence"/>
</dbReference>
<feature type="non-terminal residue" evidence="1">
    <location>
        <position position="52"/>
    </location>
</feature>
<proteinExistence type="predicted"/>
<evidence type="ECO:0000313" key="1">
    <source>
        <dbReference type="EMBL" id="KAH6836067.1"/>
    </source>
</evidence>
<accession>A0AAD4PEK2</accession>
<reference evidence="1 2" key="1">
    <citation type="journal article" date="2021" name="Nat. Commun.">
        <title>Incipient diploidization of the medicinal plant Perilla within 10,000 years.</title>
        <authorList>
            <person name="Zhang Y."/>
            <person name="Shen Q."/>
            <person name="Leng L."/>
            <person name="Zhang D."/>
            <person name="Chen S."/>
            <person name="Shi Y."/>
            <person name="Ning Z."/>
            <person name="Chen S."/>
        </authorList>
    </citation>
    <scope>NUCLEOTIDE SEQUENCE [LARGE SCALE GENOMIC DNA]</scope>
    <source>
        <strain evidence="2">cv. PC099</strain>
    </source>
</reference>
<dbReference type="EMBL" id="SDAM02000027">
    <property type="protein sequence ID" value="KAH6836067.1"/>
    <property type="molecule type" value="Genomic_DNA"/>
</dbReference>
<keyword evidence="2" id="KW-1185">Reference proteome</keyword>